<sequence>MIVNVVELVVIKPLSVRRPNQAIEIDERIFQVIATFRTHRQAHIWPAIECRVLPFMTLVTKRDAVTWLEPAERVYRSTKDVVSLNTIVRDTNNALIAVSSLDEAAPQPEAPAIRPASLHSQYQSHLFIDEV</sequence>
<dbReference type="EMBL" id="CP038438">
    <property type="protein sequence ID" value="QBX43772.1"/>
    <property type="molecule type" value="Genomic_DNA"/>
</dbReference>
<evidence type="ECO:0000313" key="1">
    <source>
        <dbReference type="EMBL" id="QBX43772.1"/>
    </source>
</evidence>
<name>A0AAP8Z5T4_PSEFL</name>
<protein>
    <submittedName>
        <fullName evidence="1">Uncharacterized protein</fullName>
    </submittedName>
</protein>
<gene>
    <name evidence="1" type="ORF">E4T63_25590</name>
</gene>
<proteinExistence type="predicted"/>
<accession>A0AAP8Z5T4</accession>
<dbReference type="Proteomes" id="UP000295797">
    <property type="component" value="Chromosome"/>
</dbReference>
<organism evidence="1 2">
    <name type="scientific">Pseudomonas fluorescens</name>
    <dbReference type="NCBI Taxonomy" id="294"/>
    <lineage>
        <taxon>Bacteria</taxon>
        <taxon>Pseudomonadati</taxon>
        <taxon>Pseudomonadota</taxon>
        <taxon>Gammaproteobacteria</taxon>
        <taxon>Pseudomonadales</taxon>
        <taxon>Pseudomonadaceae</taxon>
        <taxon>Pseudomonas</taxon>
    </lineage>
</organism>
<evidence type="ECO:0000313" key="2">
    <source>
        <dbReference type="Proteomes" id="UP000295797"/>
    </source>
</evidence>
<reference evidence="1 2" key="1">
    <citation type="submission" date="2019-03" db="EMBL/GenBank/DDBJ databases">
        <title>Complete genome sequence of the plant growth promoting strain Pseudomonas fluorescens LBUM677.</title>
        <authorList>
            <person name="Novinscak A."/>
            <person name="Joly D."/>
            <person name="Filion M."/>
        </authorList>
    </citation>
    <scope>NUCLEOTIDE SEQUENCE [LARGE SCALE GENOMIC DNA]</scope>
    <source>
        <strain evidence="1 2">LBUM677</strain>
    </source>
</reference>
<dbReference type="AlphaFoldDB" id="A0AAP8Z5T4"/>